<dbReference type="EMBL" id="FMKA01000001">
    <property type="protein sequence ID" value="SCP94827.1"/>
    <property type="molecule type" value="Genomic_DNA"/>
</dbReference>
<reference evidence="2 3" key="1">
    <citation type="submission" date="2016-09" db="EMBL/GenBank/DDBJ databases">
        <authorList>
            <person name="Capua I."/>
            <person name="De Benedictis P."/>
            <person name="Joannis T."/>
            <person name="Lombin L.H."/>
            <person name="Cattoli G."/>
        </authorList>
    </citation>
    <scope>NUCLEOTIDE SEQUENCE [LARGE SCALE GENOMIC DNA]</scope>
    <source>
        <strain evidence="2 3">GluBS11</strain>
    </source>
</reference>
<evidence type="ECO:0000313" key="3">
    <source>
        <dbReference type="Proteomes" id="UP000199315"/>
    </source>
</evidence>
<accession>A0A1D3TNE8</accession>
<feature type="domain" description="Transcription regulator HTH AraC N-terminal" evidence="1">
    <location>
        <begin position="35"/>
        <end position="167"/>
    </location>
</feature>
<proteinExistence type="predicted"/>
<sequence>MYKINDFSRLSETQAAYSAGNTNLLLYDLPQHYSDEYRSYDSPRLCTIINGAKEISVNQSEHFVYKKDKFVLLPPNSTVHMYLPEHTKALVYEFGDQLIDNVRQRVSDKLNIDISKNDSHETFMQDTLTQRIDALNRRIQEIVLENDVNMSFLIDLTCQEMVYELLKIKGSYDIIYHHQ</sequence>
<dbReference type="InterPro" id="IPR009594">
    <property type="entry name" value="Tscrpt_reg_HTH_AraC_N"/>
</dbReference>
<gene>
    <name evidence="2" type="ORF">SAMN05421730_100177</name>
</gene>
<keyword evidence="3" id="KW-1185">Reference proteome</keyword>
<dbReference type="Pfam" id="PF06719">
    <property type="entry name" value="AraC_N"/>
    <property type="match status" value="1"/>
</dbReference>
<dbReference type="Proteomes" id="UP000199315">
    <property type="component" value="Unassembled WGS sequence"/>
</dbReference>
<name>A0A1D3TNE8_9FIRM</name>
<dbReference type="AlphaFoldDB" id="A0A1D3TNE8"/>
<evidence type="ECO:0000259" key="1">
    <source>
        <dbReference type="Pfam" id="PF06719"/>
    </source>
</evidence>
<evidence type="ECO:0000313" key="2">
    <source>
        <dbReference type="EMBL" id="SCP94827.1"/>
    </source>
</evidence>
<protein>
    <submittedName>
        <fullName evidence="2">AraC-type transcriptional regulator N-terminus</fullName>
    </submittedName>
</protein>
<organism evidence="2 3">
    <name type="scientific">Anaerobium acetethylicum</name>
    <dbReference type="NCBI Taxonomy" id="1619234"/>
    <lineage>
        <taxon>Bacteria</taxon>
        <taxon>Bacillati</taxon>
        <taxon>Bacillota</taxon>
        <taxon>Clostridia</taxon>
        <taxon>Lachnospirales</taxon>
        <taxon>Lachnospiraceae</taxon>
        <taxon>Anaerobium</taxon>
    </lineage>
</organism>
<dbReference type="RefSeq" id="WP_207648798.1">
    <property type="nucleotide sequence ID" value="NZ_FMKA01000001.1"/>
</dbReference>